<dbReference type="SMART" id="SM00382">
    <property type="entry name" value="AAA"/>
    <property type="match status" value="1"/>
</dbReference>
<evidence type="ECO:0000313" key="6">
    <source>
        <dbReference type="EMBL" id="WCE46553.1"/>
    </source>
</evidence>
<dbReference type="GO" id="GO:0005524">
    <property type="term" value="F:ATP binding"/>
    <property type="evidence" value="ECO:0007669"/>
    <property type="project" value="UniProtKB-KW"/>
</dbReference>
<dbReference type="InterPro" id="IPR003593">
    <property type="entry name" value="AAA+_ATPase"/>
</dbReference>
<dbReference type="InterPro" id="IPR017871">
    <property type="entry name" value="ABC_transporter-like_CS"/>
</dbReference>
<dbReference type="InterPro" id="IPR027417">
    <property type="entry name" value="P-loop_NTPase"/>
</dbReference>
<evidence type="ECO:0000256" key="4">
    <source>
        <dbReference type="ARBA" id="ARBA00022840"/>
    </source>
</evidence>
<organism evidence="6 7">
    <name type="scientific">Winkia neuii subsp. anitrata</name>
    <dbReference type="NCBI Taxonomy" id="29318"/>
    <lineage>
        <taxon>Bacteria</taxon>
        <taxon>Bacillati</taxon>
        <taxon>Actinomycetota</taxon>
        <taxon>Actinomycetes</taxon>
        <taxon>Actinomycetales</taxon>
        <taxon>Actinomycetaceae</taxon>
        <taxon>Winkia</taxon>
    </lineage>
</organism>
<accession>A0AB38XQJ2</accession>
<proteinExistence type="inferred from homology"/>
<sequence length="303" mass="32503">MNDLEFSHLSKTFGRIKALENVSFTVAEGELFGFVGANGAGKTTTMRIAMGIIDPDQGQVCLGGKPLTQKARTRIGYMPEERGLYPKMKVAPQLEYLARLHGMNSADARAAQQKWTERLGVGSRRGDEVEKLSLGNQQRVQLASALLFNPRALILDEPFSGLDPVAVDAMSQAMREYAASGVPVLFSSHQLDLVERVCDRIGIISSGRLVATGTVAELRATADPATKVQASPEAWAAAKEAGAGLEITDLDGGGTIKFTDPAQKQRVLRAALAAGDVYGFADEVPPLAEIFRDTVSKNQEADK</sequence>
<dbReference type="EMBL" id="CP116394">
    <property type="protein sequence ID" value="WCE46553.1"/>
    <property type="molecule type" value="Genomic_DNA"/>
</dbReference>
<dbReference type="PANTHER" id="PTHR43335:SF4">
    <property type="entry name" value="ABC TRANSPORTER, ATP-BINDING PROTEIN"/>
    <property type="match status" value="1"/>
</dbReference>
<dbReference type="GO" id="GO:0016887">
    <property type="term" value="F:ATP hydrolysis activity"/>
    <property type="evidence" value="ECO:0007669"/>
    <property type="project" value="InterPro"/>
</dbReference>
<dbReference type="PROSITE" id="PS00211">
    <property type="entry name" value="ABC_TRANSPORTER_1"/>
    <property type="match status" value="1"/>
</dbReference>
<feature type="domain" description="ABC transporter" evidence="5">
    <location>
        <begin position="4"/>
        <end position="231"/>
    </location>
</feature>
<dbReference type="RefSeq" id="WP_004805614.1">
    <property type="nucleotide sequence ID" value="NZ_CP116394.1"/>
</dbReference>
<reference evidence="6" key="1">
    <citation type="submission" date="2023-01" db="EMBL/GenBank/DDBJ databases">
        <title>Comparative Genomic Analysis of the Clinically-Derived Winkia Strain NY0527 Provides Evidence into the Taxonomic Reassignment of Winkia neuii and Characterizes Their Virulence Traits.</title>
        <authorList>
            <person name="Cai X."/>
            <person name="Peng Y."/>
            <person name="Li M."/>
            <person name="Qiu Y."/>
            <person name="Wang Y."/>
            <person name="Xu L."/>
            <person name="Hou Q."/>
        </authorList>
    </citation>
    <scope>NUCLEOTIDE SEQUENCE</scope>
    <source>
        <strain evidence="6">NY0527</strain>
    </source>
</reference>
<dbReference type="Pfam" id="PF00005">
    <property type="entry name" value="ABC_tran"/>
    <property type="match status" value="1"/>
</dbReference>
<dbReference type="SUPFAM" id="SSF52540">
    <property type="entry name" value="P-loop containing nucleoside triphosphate hydrolases"/>
    <property type="match status" value="1"/>
</dbReference>
<dbReference type="Proteomes" id="UP001211044">
    <property type="component" value="Chromosome"/>
</dbReference>
<evidence type="ECO:0000259" key="5">
    <source>
        <dbReference type="PROSITE" id="PS50893"/>
    </source>
</evidence>
<evidence type="ECO:0000256" key="1">
    <source>
        <dbReference type="ARBA" id="ARBA00005417"/>
    </source>
</evidence>
<gene>
    <name evidence="6" type="ORF">PIG85_02615</name>
</gene>
<dbReference type="AlphaFoldDB" id="A0AB38XQJ2"/>
<evidence type="ECO:0000256" key="3">
    <source>
        <dbReference type="ARBA" id="ARBA00022741"/>
    </source>
</evidence>
<keyword evidence="3" id="KW-0547">Nucleotide-binding</keyword>
<name>A0AB38XQJ2_9ACTO</name>
<keyword evidence="2" id="KW-0813">Transport</keyword>
<dbReference type="PANTHER" id="PTHR43335">
    <property type="entry name" value="ABC TRANSPORTER, ATP-BINDING PROTEIN"/>
    <property type="match status" value="1"/>
</dbReference>
<dbReference type="InterPro" id="IPR003439">
    <property type="entry name" value="ABC_transporter-like_ATP-bd"/>
</dbReference>
<evidence type="ECO:0000256" key="2">
    <source>
        <dbReference type="ARBA" id="ARBA00022448"/>
    </source>
</evidence>
<evidence type="ECO:0000313" key="7">
    <source>
        <dbReference type="Proteomes" id="UP001211044"/>
    </source>
</evidence>
<comment type="similarity">
    <text evidence="1">Belongs to the ABC transporter superfamily.</text>
</comment>
<dbReference type="PROSITE" id="PS50893">
    <property type="entry name" value="ABC_TRANSPORTER_2"/>
    <property type="match status" value="1"/>
</dbReference>
<keyword evidence="4 6" id="KW-0067">ATP-binding</keyword>
<protein>
    <submittedName>
        <fullName evidence="6">ATP-binding cassette domain-containing protein</fullName>
    </submittedName>
</protein>
<dbReference type="Gene3D" id="3.40.50.300">
    <property type="entry name" value="P-loop containing nucleotide triphosphate hydrolases"/>
    <property type="match status" value="1"/>
</dbReference>
<dbReference type="KEGG" id="wne:PIG85_02615"/>